<proteinExistence type="inferred from homology"/>
<dbReference type="RefSeq" id="WP_031565739.1">
    <property type="nucleotide sequence ID" value="NZ_CAAAIS010000003.1"/>
</dbReference>
<dbReference type="HAMAP" id="MF_00759">
    <property type="entry name" value="MutH"/>
    <property type="match status" value="1"/>
</dbReference>
<evidence type="ECO:0000256" key="5">
    <source>
        <dbReference type="ARBA" id="ARBA00022801"/>
    </source>
</evidence>
<evidence type="ECO:0000256" key="3">
    <source>
        <dbReference type="ARBA" id="ARBA00022759"/>
    </source>
</evidence>
<evidence type="ECO:0000256" key="4">
    <source>
        <dbReference type="ARBA" id="ARBA00022763"/>
    </source>
</evidence>
<comment type="similarity">
    <text evidence="7">Belongs to the MutH family.</text>
</comment>
<dbReference type="InterPro" id="IPR037057">
    <property type="entry name" value="DNA_rep_MutH/T2_RE_sf"/>
</dbReference>
<reference evidence="9 10" key="1">
    <citation type="submission" date="2018-06" db="EMBL/GenBank/DDBJ databases">
        <authorList>
            <consortium name="Pathogen Informatics"/>
            <person name="Doyle S."/>
        </authorList>
    </citation>
    <scope>NUCLEOTIDE SEQUENCE [LARGE SCALE GENOMIC DNA]</scope>
    <source>
        <strain evidence="9 10">NCTC11532</strain>
    </source>
</reference>
<keyword evidence="4 7" id="KW-0227">DNA damage</keyword>
<dbReference type="Gene3D" id="3.40.600.10">
    <property type="entry name" value="DNA mismatch repair MutH/Restriction endonuclease, type II"/>
    <property type="match status" value="1"/>
</dbReference>
<comment type="function">
    <text evidence="7">Sequence-specific endonuclease that cleaves unmethylated GATC sequences. It is involved in DNA mismatch repair.</text>
</comment>
<evidence type="ECO:0000256" key="1">
    <source>
        <dbReference type="ARBA" id="ARBA00022490"/>
    </source>
</evidence>
<dbReference type="GO" id="GO:0006298">
    <property type="term" value="P:mismatch repair"/>
    <property type="evidence" value="ECO:0007669"/>
    <property type="project" value="UniProtKB-UniRule"/>
</dbReference>
<keyword evidence="1 7" id="KW-0963">Cytoplasm</keyword>
<sequence length="230" mass="25867">MTFLSKISPPKSEQELLERCSQIAGLSFSQLGLKLKLVIPTHPNQRKGWVGQSIELALGTDAQNKSFPDFKDLGVELKTLPLNKNGRPAESTFITSIPLLTIHQQQWKSSQCYAKLKRILWIPIEGDKNIPYSQRRIGQGFFWSPDEEQENILASDWGFLAFQISTGRLETLDAKAGEYLQVRPKGANGKSLCFAYDSQGNKVKTLPRGFYLRSSFTAKILSCSLERITL</sequence>
<dbReference type="SUPFAM" id="SSF52980">
    <property type="entry name" value="Restriction endonuclease-like"/>
    <property type="match status" value="1"/>
</dbReference>
<evidence type="ECO:0000256" key="7">
    <source>
        <dbReference type="HAMAP-Rule" id="MF_00759"/>
    </source>
</evidence>
<dbReference type="GO" id="GO:0016787">
    <property type="term" value="F:hydrolase activity"/>
    <property type="evidence" value="ECO:0007669"/>
    <property type="project" value="UniProtKB-KW"/>
</dbReference>
<dbReference type="Pfam" id="PF02976">
    <property type="entry name" value="MutH"/>
    <property type="match status" value="1"/>
</dbReference>
<dbReference type="GO" id="GO:0006304">
    <property type="term" value="P:DNA modification"/>
    <property type="evidence" value="ECO:0007669"/>
    <property type="project" value="InterPro"/>
</dbReference>
<dbReference type="STRING" id="1122170.GCA_000701265_00972"/>
<accession>A0A378LU21</accession>
<evidence type="ECO:0000256" key="2">
    <source>
        <dbReference type="ARBA" id="ARBA00022722"/>
    </source>
</evidence>
<organism evidence="9 10">
    <name type="scientific">Legionella wadsworthii</name>
    <dbReference type="NCBI Taxonomy" id="28088"/>
    <lineage>
        <taxon>Bacteria</taxon>
        <taxon>Pseudomonadati</taxon>
        <taxon>Pseudomonadota</taxon>
        <taxon>Gammaproteobacteria</taxon>
        <taxon>Legionellales</taxon>
        <taxon>Legionellaceae</taxon>
        <taxon>Legionella</taxon>
    </lineage>
</organism>
<evidence type="ECO:0000313" key="9">
    <source>
        <dbReference type="EMBL" id="STY29329.1"/>
    </source>
</evidence>
<gene>
    <name evidence="7 9" type="primary">mutH</name>
    <name evidence="9" type="ORF">NCTC11532_01514</name>
</gene>
<keyword evidence="6 7" id="KW-0234">DNA repair</keyword>
<dbReference type="CDD" id="cd00583">
    <property type="entry name" value="MutH-like"/>
    <property type="match status" value="1"/>
</dbReference>
<dbReference type="EMBL" id="UGPB01000001">
    <property type="protein sequence ID" value="STY29329.1"/>
    <property type="molecule type" value="Genomic_DNA"/>
</dbReference>
<evidence type="ECO:0000259" key="8">
    <source>
        <dbReference type="SMART" id="SM00927"/>
    </source>
</evidence>
<dbReference type="InterPro" id="IPR004230">
    <property type="entry name" value="DNA_mismatch_repair_MutH"/>
</dbReference>
<comment type="subcellular location">
    <subcellularLocation>
        <location evidence="7">Cytoplasm</location>
    </subcellularLocation>
</comment>
<protein>
    <recommendedName>
        <fullName evidence="7">DNA mismatch repair protein MutH</fullName>
    </recommendedName>
    <alternativeName>
        <fullName evidence="7">Methyl-directed mismatch repair protein</fullName>
    </alternativeName>
</protein>
<name>A0A378LU21_9GAMM</name>
<dbReference type="Proteomes" id="UP000255297">
    <property type="component" value="Unassembled WGS sequence"/>
</dbReference>
<feature type="domain" description="DNA mismatch repair MutH/Type II restriction enzyme Sau3AI" evidence="8">
    <location>
        <begin position="58"/>
        <end position="156"/>
    </location>
</feature>
<keyword evidence="2 7" id="KW-0540">Nuclease</keyword>
<evidence type="ECO:0000256" key="6">
    <source>
        <dbReference type="ARBA" id="ARBA00023204"/>
    </source>
</evidence>
<dbReference type="NCBIfam" id="TIGR02248">
    <property type="entry name" value="mutH_TIGR"/>
    <property type="match status" value="1"/>
</dbReference>
<dbReference type="GO" id="GO:0005737">
    <property type="term" value="C:cytoplasm"/>
    <property type="evidence" value="ECO:0007669"/>
    <property type="project" value="UniProtKB-SubCell"/>
</dbReference>
<dbReference type="GO" id="GO:0004519">
    <property type="term" value="F:endonuclease activity"/>
    <property type="evidence" value="ECO:0007669"/>
    <property type="project" value="UniProtKB-UniRule"/>
</dbReference>
<keyword evidence="5 7" id="KW-0378">Hydrolase</keyword>
<keyword evidence="10" id="KW-1185">Reference proteome</keyword>
<dbReference type="OrthoDB" id="5634909at2"/>
<dbReference type="InterPro" id="IPR011335">
    <property type="entry name" value="Restrct_endonuc-II-like"/>
</dbReference>
<dbReference type="NCBIfam" id="NF003458">
    <property type="entry name" value="PRK05070.1"/>
    <property type="match status" value="1"/>
</dbReference>
<dbReference type="AlphaFoldDB" id="A0A378LU21"/>
<keyword evidence="3 7" id="KW-0255">Endonuclease</keyword>
<evidence type="ECO:0000313" key="10">
    <source>
        <dbReference type="Proteomes" id="UP000255297"/>
    </source>
</evidence>
<dbReference type="GO" id="GO:0003677">
    <property type="term" value="F:DNA binding"/>
    <property type="evidence" value="ECO:0007669"/>
    <property type="project" value="InterPro"/>
</dbReference>
<dbReference type="SMART" id="SM00927">
    <property type="entry name" value="MutH"/>
    <property type="match status" value="1"/>
</dbReference>
<dbReference type="InterPro" id="IPR011337">
    <property type="entry name" value="DNA_rep_MutH/RE_typeII_Sau3AI"/>
</dbReference>